<sequence length="208" mass="22434">MLLATLADHDRSDSECPHWQHSSVAEVCAELCRVLPELLPCLTDPERPVRRAALRVAGAVAELLPAGLRARVEEEVAELYDTDPVPAVRADALVVLNRLGREATSLDSPYSEVRLAAATLAAERSGPPYPAELVEVFGADGAEPDPGDDDFPWSGTDTPDSHLTRLLTQDPDAALAVAARWIEAGDLGSRGSRLAQETVEVWPDLRTR</sequence>
<gene>
    <name evidence="1" type="ORF">AB4829_28100</name>
</gene>
<dbReference type="EMBL" id="JBITPR010000051">
    <property type="protein sequence ID" value="MFI7874444.1"/>
    <property type="molecule type" value="Genomic_DNA"/>
</dbReference>
<protein>
    <recommendedName>
        <fullName evidence="3">PBS lyase</fullName>
    </recommendedName>
</protein>
<dbReference type="InterPro" id="IPR016024">
    <property type="entry name" value="ARM-type_fold"/>
</dbReference>
<evidence type="ECO:0000313" key="2">
    <source>
        <dbReference type="Proteomes" id="UP001614264"/>
    </source>
</evidence>
<evidence type="ECO:0008006" key="3">
    <source>
        <dbReference type="Google" id="ProtNLM"/>
    </source>
</evidence>
<evidence type="ECO:0000313" key="1">
    <source>
        <dbReference type="EMBL" id="MFI7874444.1"/>
    </source>
</evidence>
<dbReference type="InterPro" id="IPR021133">
    <property type="entry name" value="HEAT_type_2"/>
</dbReference>
<reference evidence="1 2" key="1">
    <citation type="submission" date="2024-07" db="EMBL/GenBank/DDBJ databases">
        <title>Whole genome sequencing of Prodigiosin pigment-producing Streptomyces salinarius isolated from rhizosphere soil of Arachis hypogaea.</title>
        <authorList>
            <person name="Vidhya A."/>
            <person name="Ramya S."/>
        </authorList>
    </citation>
    <scope>NUCLEOTIDE SEQUENCE [LARGE SCALE GENOMIC DNA]</scope>
    <source>
        <strain evidence="1 2">VRMG2420</strain>
    </source>
</reference>
<dbReference type="PROSITE" id="PS50077">
    <property type="entry name" value="HEAT_REPEAT"/>
    <property type="match status" value="1"/>
</dbReference>
<dbReference type="InterPro" id="IPR011989">
    <property type="entry name" value="ARM-like"/>
</dbReference>
<dbReference type="SUPFAM" id="SSF48371">
    <property type="entry name" value="ARM repeat"/>
    <property type="match status" value="1"/>
</dbReference>
<dbReference type="Gene3D" id="1.25.10.10">
    <property type="entry name" value="Leucine-rich Repeat Variant"/>
    <property type="match status" value="1"/>
</dbReference>
<keyword evidence="2" id="KW-1185">Reference proteome</keyword>
<name>A0ABW8BHC6_9ACTN</name>
<proteinExistence type="predicted"/>
<accession>A0ABW8BHC6</accession>
<comment type="caution">
    <text evidence="1">The sequence shown here is derived from an EMBL/GenBank/DDBJ whole genome shotgun (WGS) entry which is preliminary data.</text>
</comment>
<dbReference type="RefSeq" id="WP_399594378.1">
    <property type="nucleotide sequence ID" value="NZ_JBITPR010000051.1"/>
</dbReference>
<dbReference type="Proteomes" id="UP001614264">
    <property type="component" value="Unassembled WGS sequence"/>
</dbReference>
<organism evidence="1 2">
    <name type="scientific">Streptomyces salinarius</name>
    <dbReference type="NCBI Taxonomy" id="2762598"/>
    <lineage>
        <taxon>Bacteria</taxon>
        <taxon>Bacillati</taxon>
        <taxon>Actinomycetota</taxon>
        <taxon>Actinomycetes</taxon>
        <taxon>Kitasatosporales</taxon>
        <taxon>Streptomycetaceae</taxon>
        <taxon>Streptomyces</taxon>
    </lineage>
</organism>